<dbReference type="FunFam" id="1.10.340.70:FF:000001">
    <property type="entry name" value="Retrovirus-related Pol polyprotein from transposon gypsy-like Protein"/>
    <property type="match status" value="1"/>
</dbReference>
<dbReference type="InterPro" id="IPR050951">
    <property type="entry name" value="Retrovirus_Pol_polyprotein"/>
</dbReference>
<feature type="compositionally biased region" description="Basic residues" evidence="1">
    <location>
        <begin position="31"/>
        <end position="40"/>
    </location>
</feature>
<evidence type="ECO:0000313" key="4">
    <source>
        <dbReference type="Proteomes" id="UP000198211"/>
    </source>
</evidence>
<dbReference type="AlphaFoldDB" id="A0A225WCM4"/>
<dbReference type="PANTHER" id="PTHR37984">
    <property type="entry name" value="PROTEIN CBG26694"/>
    <property type="match status" value="1"/>
</dbReference>
<feature type="compositionally biased region" description="Polar residues" evidence="1">
    <location>
        <begin position="64"/>
        <end position="75"/>
    </location>
</feature>
<dbReference type="GO" id="GO:0003964">
    <property type="term" value="F:RNA-directed DNA polymerase activity"/>
    <property type="evidence" value="ECO:0007669"/>
    <property type="project" value="UniProtKB-KW"/>
</dbReference>
<feature type="domain" description="Integrase zinc-binding" evidence="2">
    <location>
        <begin position="142"/>
        <end position="200"/>
    </location>
</feature>
<keyword evidence="3" id="KW-0808">Transferase</keyword>
<keyword evidence="4" id="KW-1185">Reference proteome</keyword>
<gene>
    <name evidence="3" type="ORF">PHMEG_00010863</name>
</gene>
<sequence length="246" mass="28021">MTEHRRKNFFDFRPNGNDQVAGEISLQTCQIRRRNFGPKRRRDEPNNTPTDTPSGEDQEERRITGSTHASPNAVTQDEELRWANLKTVIRGEESTLTYRAARDARKAVDRFVLSENDVLYHLGTRLLRGDHLQENPTLRLVVPTTMIQEVLQTCHDSLEGGHQSIARTFYLVRLDYYWVGLYADAARHVNSCPGCSSSKNPPKFRGYTPGNILVERPFQIVSMDFVIPLPKSQLGNMALCVHLPDS</sequence>
<comment type="caution">
    <text evidence="3">The sequence shown here is derived from an EMBL/GenBank/DDBJ whole genome shotgun (WGS) entry which is preliminary data.</text>
</comment>
<dbReference type="EMBL" id="NBNE01001114">
    <property type="protein sequence ID" value="OWZ15481.1"/>
    <property type="molecule type" value="Genomic_DNA"/>
</dbReference>
<feature type="compositionally biased region" description="Polar residues" evidence="1">
    <location>
        <begin position="46"/>
        <end position="55"/>
    </location>
</feature>
<keyword evidence="3" id="KW-0548">Nucleotidyltransferase</keyword>
<feature type="region of interest" description="Disordered" evidence="1">
    <location>
        <begin position="1"/>
        <end position="75"/>
    </location>
</feature>
<reference evidence="4" key="1">
    <citation type="submission" date="2017-03" db="EMBL/GenBank/DDBJ databases">
        <title>Phytopthora megakarya and P. palmivora, two closely related causual agents of cacao black pod achieved similar genome size and gene model numbers by different mechanisms.</title>
        <authorList>
            <person name="Ali S."/>
            <person name="Shao J."/>
            <person name="Larry D.J."/>
            <person name="Kronmiller B."/>
            <person name="Shen D."/>
            <person name="Strem M.D."/>
            <person name="Melnick R.L."/>
            <person name="Guiltinan M.J."/>
            <person name="Tyler B.M."/>
            <person name="Meinhardt L.W."/>
            <person name="Bailey B.A."/>
        </authorList>
    </citation>
    <scope>NUCLEOTIDE SEQUENCE [LARGE SCALE GENOMIC DNA]</scope>
    <source>
        <strain evidence="4">zdho120</strain>
    </source>
</reference>
<evidence type="ECO:0000259" key="2">
    <source>
        <dbReference type="Pfam" id="PF17921"/>
    </source>
</evidence>
<organism evidence="3 4">
    <name type="scientific">Phytophthora megakarya</name>
    <dbReference type="NCBI Taxonomy" id="4795"/>
    <lineage>
        <taxon>Eukaryota</taxon>
        <taxon>Sar</taxon>
        <taxon>Stramenopiles</taxon>
        <taxon>Oomycota</taxon>
        <taxon>Peronosporomycetes</taxon>
        <taxon>Peronosporales</taxon>
        <taxon>Peronosporaceae</taxon>
        <taxon>Phytophthora</taxon>
    </lineage>
</organism>
<evidence type="ECO:0000313" key="3">
    <source>
        <dbReference type="EMBL" id="OWZ15481.1"/>
    </source>
</evidence>
<dbReference type="PANTHER" id="PTHR37984:SF5">
    <property type="entry name" value="PROTEIN NYNRIN-LIKE"/>
    <property type="match status" value="1"/>
</dbReference>
<dbReference type="Proteomes" id="UP000198211">
    <property type="component" value="Unassembled WGS sequence"/>
</dbReference>
<name>A0A225WCM4_9STRA</name>
<evidence type="ECO:0000256" key="1">
    <source>
        <dbReference type="SAM" id="MobiDB-lite"/>
    </source>
</evidence>
<dbReference type="Pfam" id="PF17921">
    <property type="entry name" value="Integrase_H2C2"/>
    <property type="match status" value="1"/>
</dbReference>
<dbReference type="InterPro" id="IPR041588">
    <property type="entry name" value="Integrase_H2C2"/>
</dbReference>
<protein>
    <submittedName>
        <fullName evidence="3">Reverse transcriptase</fullName>
    </submittedName>
</protein>
<keyword evidence="3" id="KW-0695">RNA-directed DNA polymerase</keyword>
<dbReference type="Gene3D" id="1.10.340.70">
    <property type="match status" value="1"/>
</dbReference>
<dbReference type="OrthoDB" id="95964at2759"/>
<proteinExistence type="predicted"/>
<accession>A0A225WCM4</accession>